<proteinExistence type="predicted"/>
<evidence type="ECO:0000256" key="1">
    <source>
        <dbReference type="SAM" id="Phobius"/>
    </source>
</evidence>
<keyword evidence="1" id="KW-0472">Membrane</keyword>
<evidence type="ECO:0000313" key="3">
    <source>
        <dbReference type="Proteomes" id="UP001642487"/>
    </source>
</evidence>
<organism evidence="2 3">
    <name type="scientific">Citrullus colocynthis</name>
    <name type="common">colocynth</name>
    <dbReference type="NCBI Taxonomy" id="252529"/>
    <lineage>
        <taxon>Eukaryota</taxon>
        <taxon>Viridiplantae</taxon>
        <taxon>Streptophyta</taxon>
        <taxon>Embryophyta</taxon>
        <taxon>Tracheophyta</taxon>
        <taxon>Spermatophyta</taxon>
        <taxon>Magnoliopsida</taxon>
        <taxon>eudicotyledons</taxon>
        <taxon>Gunneridae</taxon>
        <taxon>Pentapetalae</taxon>
        <taxon>rosids</taxon>
        <taxon>fabids</taxon>
        <taxon>Cucurbitales</taxon>
        <taxon>Cucurbitaceae</taxon>
        <taxon>Benincaseae</taxon>
        <taxon>Citrullus</taxon>
    </lineage>
</organism>
<protein>
    <submittedName>
        <fullName evidence="2">Uncharacterized protein</fullName>
    </submittedName>
</protein>
<dbReference type="Proteomes" id="UP001642487">
    <property type="component" value="Chromosome 2"/>
</dbReference>
<dbReference type="EMBL" id="OZ021736">
    <property type="protein sequence ID" value="CAK9314202.1"/>
    <property type="molecule type" value="Genomic_DNA"/>
</dbReference>
<accession>A0ABP0Y2I6</accession>
<keyword evidence="1" id="KW-0812">Transmembrane</keyword>
<gene>
    <name evidence="2" type="ORF">CITCOLO1_LOCUS5945</name>
</gene>
<reference evidence="2 3" key="1">
    <citation type="submission" date="2024-03" db="EMBL/GenBank/DDBJ databases">
        <authorList>
            <person name="Gkanogiannis A."/>
            <person name="Becerra Lopez-Lavalle L."/>
        </authorList>
    </citation>
    <scope>NUCLEOTIDE SEQUENCE [LARGE SCALE GENOMIC DNA]</scope>
</reference>
<keyword evidence="1" id="KW-1133">Transmembrane helix</keyword>
<sequence length="156" mass="17627">MGYVACAAVATLKMRSPLLRQAFPGLCSSSACHLELKWGPAVGEGTVAVALEFEFPKGSLLYSNYCALSRLFPESRALDFQNFPSKLNLRRAILFCSFELKSIQLFGYWVLFVVCMWGLWFVQFLFAEFRLDCQSPNIEVNVFYRRLLVTSAHACG</sequence>
<feature type="transmembrane region" description="Helical" evidence="1">
    <location>
        <begin position="106"/>
        <end position="126"/>
    </location>
</feature>
<name>A0ABP0Y2I6_9ROSI</name>
<keyword evidence="3" id="KW-1185">Reference proteome</keyword>
<evidence type="ECO:0000313" key="2">
    <source>
        <dbReference type="EMBL" id="CAK9314202.1"/>
    </source>
</evidence>